<feature type="region of interest" description="Disordered" evidence="1">
    <location>
        <begin position="225"/>
        <end position="244"/>
    </location>
</feature>
<keyword evidence="2" id="KW-0812">Transmembrane</keyword>
<evidence type="ECO:0000256" key="1">
    <source>
        <dbReference type="SAM" id="MobiDB-lite"/>
    </source>
</evidence>
<evidence type="ECO:0000256" key="2">
    <source>
        <dbReference type="SAM" id="Phobius"/>
    </source>
</evidence>
<evidence type="ECO:0000313" key="4">
    <source>
        <dbReference type="Proteomes" id="UP000663888"/>
    </source>
</evidence>
<gene>
    <name evidence="3" type="ORF">RDB_LOCUS138332</name>
</gene>
<keyword evidence="2" id="KW-0472">Membrane</keyword>
<dbReference type="AlphaFoldDB" id="A0A8H3CQJ2"/>
<feature type="region of interest" description="Disordered" evidence="1">
    <location>
        <begin position="250"/>
        <end position="321"/>
    </location>
</feature>
<feature type="compositionally biased region" description="Pro residues" evidence="1">
    <location>
        <begin position="256"/>
        <end position="271"/>
    </location>
</feature>
<comment type="caution">
    <text evidence="3">The sequence shown here is derived from an EMBL/GenBank/DDBJ whole genome shotgun (WGS) entry which is preliminary data.</text>
</comment>
<evidence type="ECO:0000313" key="3">
    <source>
        <dbReference type="EMBL" id="CAE6490370.1"/>
    </source>
</evidence>
<keyword evidence="2" id="KW-1133">Transmembrane helix</keyword>
<protein>
    <submittedName>
        <fullName evidence="3">Uncharacterized protein</fullName>
    </submittedName>
</protein>
<sequence>MPNSSSPNLRSRLQRNLSELMIVQNRTRDKHQVLAVIIPRIDRPKSPLISSQRSIECLKRGQAQSQVPPAKTRAESYIPNRTPSNYPCPLASQLIPALSWSEFTLQKYRARTSPEFILYQSKPQYRTKSASAPVRTLLFAISSVRIIPTLPYPTLPYLTPMYIPDPVILHLSRRDPSLDQDQTRTIAWVVCIIIAAVLIIGIWCIFKLWGSRARNLQAEQDLGVRALPPPQPRMRRWGGRQQQQQEEFLPVYDPSGRPPVFSPPGMPPPAYLPGDAMGRETYRRDGIDRELGSIEEKDEPEEEVKKDESGDGERKERRASV</sequence>
<feature type="compositionally biased region" description="Basic and acidic residues" evidence="1">
    <location>
        <begin position="303"/>
        <end position="321"/>
    </location>
</feature>
<dbReference type="Proteomes" id="UP000663888">
    <property type="component" value="Unassembled WGS sequence"/>
</dbReference>
<proteinExistence type="predicted"/>
<feature type="transmembrane region" description="Helical" evidence="2">
    <location>
        <begin position="186"/>
        <end position="206"/>
    </location>
</feature>
<name>A0A8H3CQJ2_9AGAM</name>
<dbReference type="EMBL" id="CAJMWX010001465">
    <property type="protein sequence ID" value="CAE6490370.1"/>
    <property type="molecule type" value="Genomic_DNA"/>
</dbReference>
<reference evidence="3" key="1">
    <citation type="submission" date="2021-01" db="EMBL/GenBank/DDBJ databases">
        <authorList>
            <person name="Kaushik A."/>
        </authorList>
    </citation>
    <scope>NUCLEOTIDE SEQUENCE</scope>
    <source>
        <strain evidence="3">AG4-R118</strain>
    </source>
</reference>
<organism evidence="3 4">
    <name type="scientific">Rhizoctonia solani</name>
    <dbReference type="NCBI Taxonomy" id="456999"/>
    <lineage>
        <taxon>Eukaryota</taxon>
        <taxon>Fungi</taxon>
        <taxon>Dikarya</taxon>
        <taxon>Basidiomycota</taxon>
        <taxon>Agaricomycotina</taxon>
        <taxon>Agaricomycetes</taxon>
        <taxon>Cantharellales</taxon>
        <taxon>Ceratobasidiaceae</taxon>
        <taxon>Rhizoctonia</taxon>
    </lineage>
</organism>
<feature type="compositionally biased region" description="Basic and acidic residues" evidence="1">
    <location>
        <begin position="277"/>
        <end position="295"/>
    </location>
</feature>
<accession>A0A8H3CQJ2</accession>